<comment type="caution">
    <text evidence="1">The sequence shown here is derived from an EMBL/GenBank/DDBJ whole genome shotgun (WGS) entry which is preliminary data.</text>
</comment>
<keyword evidence="2" id="KW-1185">Reference proteome</keyword>
<organism evidence="1 2">
    <name type="scientific">Popillia japonica</name>
    <name type="common">Japanese beetle</name>
    <dbReference type="NCBI Taxonomy" id="7064"/>
    <lineage>
        <taxon>Eukaryota</taxon>
        <taxon>Metazoa</taxon>
        <taxon>Ecdysozoa</taxon>
        <taxon>Arthropoda</taxon>
        <taxon>Hexapoda</taxon>
        <taxon>Insecta</taxon>
        <taxon>Pterygota</taxon>
        <taxon>Neoptera</taxon>
        <taxon>Endopterygota</taxon>
        <taxon>Coleoptera</taxon>
        <taxon>Polyphaga</taxon>
        <taxon>Scarabaeiformia</taxon>
        <taxon>Scarabaeidae</taxon>
        <taxon>Rutelinae</taxon>
        <taxon>Popillia</taxon>
    </lineage>
</organism>
<evidence type="ECO:0000313" key="1">
    <source>
        <dbReference type="EMBL" id="KAK9728334.1"/>
    </source>
</evidence>
<name>A0AAW1L132_POPJA</name>
<reference evidence="1 2" key="1">
    <citation type="journal article" date="2024" name="BMC Genomics">
        <title>De novo assembly and annotation of Popillia japonica's genome with initial clues to its potential as an invasive pest.</title>
        <authorList>
            <person name="Cucini C."/>
            <person name="Boschi S."/>
            <person name="Funari R."/>
            <person name="Cardaioli E."/>
            <person name="Iannotti N."/>
            <person name="Marturano G."/>
            <person name="Paoli F."/>
            <person name="Bruttini M."/>
            <person name="Carapelli A."/>
            <person name="Frati F."/>
            <person name="Nardi F."/>
        </authorList>
    </citation>
    <scope>NUCLEOTIDE SEQUENCE [LARGE SCALE GENOMIC DNA]</scope>
    <source>
        <strain evidence="1">DMR45628</strain>
    </source>
</reference>
<accession>A0AAW1L132</accession>
<proteinExistence type="predicted"/>
<dbReference type="AlphaFoldDB" id="A0AAW1L132"/>
<dbReference type="EMBL" id="JASPKY010000171">
    <property type="protein sequence ID" value="KAK9728334.1"/>
    <property type="molecule type" value="Genomic_DNA"/>
</dbReference>
<evidence type="ECO:0000313" key="2">
    <source>
        <dbReference type="Proteomes" id="UP001458880"/>
    </source>
</evidence>
<protein>
    <submittedName>
        <fullName evidence="1">Uncharacterized protein</fullName>
    </submittedName>
</protein>
<sequence length="126" mass="14395">MFVNFVSGDYKLSLDHLRTNNEPPLYSVDGFADGCMESSSGDAFAYRGYRSRKWVPKRRGLPGPLPYLSSVGKCELSHYYIFSTFLLLIPGAERDSALSPERRFIRFSHLNCRFVFCALFTMAFLV</sequence>
<dbReference type="Proteomes" id="UP001458880">
    <property type="component" value="Unassembled WGS sequence"/>
</dbReference>
<gene>
    <name evidence="1" type="ORF">QE152_g18040</name>
</gene>